<dbReference type="EMBL" id="QKYT01001357">
    <property type="protein sequence ID" value="RIA79338.1"/>
    <property type="molecule type" value="Genomic_DNA"/>
</dbReference>
<evidence type="ECO:0000313" key="2">
    <source>
        <dbReference type="Proteomes" id="UP000265703"/>
    </source>
</evidence>
<name>A0A397S072_9GLOM</name>
<comment type="caution">
    <text evidence="1">The sequence shown here is derived from an EMBL/GenBank/DDBJ whole genome shotgun (WGS) entry which is preliminary data.</text>
</comment>
<evidence type="ECO:0000313" key="1">
    <source>
        <dbReference type="EMBL" id="RIA79338.1"/>
    </source>
</evidence>
<dbReference type="STRING" id="658196.A0A397S072"/>
<sequence>MSSDTEIISDQENNENKFQIEEESTYPLNNNIMYQEHALNSQTKATISGTLLFGLQLDSNNTEGIYHKSDRVALESVEISVNKTDYFQINFGSENKVDQSCKLQSVVKAIDQGQISRDSYRDLAAVETNLPQEHSVSSERIKITDHMNQLIKISLVNMSRQNELEEIIEEPDITNAEITQEVIDTVGTGIYRSAKDILLYIVTQLKKKKVLKSSDPTIYLHVFGDGRNVGHKIKHVMVTFMILNHEKYHQHADYHYTTMYPGTENYNTKFYIDPIS</sequence>
<dbReference type="AlphaFoldDB" id="A0A397S072"/>
<dbReference type="OrthoDB" id="2439142at2759"/>
<accession>A0A397S072</accession>
<proteinExistence type="predicted"/>
<gene>
    <name evidence="1" type="ORF">C1645_840922</name>
</gene>
<protein>
    <submittedName>
        <fullName evidence="1">Uncharacterized protein</fullName>
    </submittedName>
</protein>
<organism evidence="1 2">
    <name type="scientific">Glomus cerebriforme</name>
    <dbReference type="NCBI Taxonomy" id="658196"/>
    <lineage>
        <taxon>Eukaryota</taxon>
        <taxon>Fungi</taxon>
        <taxon>Fungi incertae sedis</taxon>
        <taxon>Mucoromycota</taxon>
        <taxon>Glomeromycotina</taxon>
        <taxon>Glomeromycetes</taxon>
        <taxon>Glomerales</taxon>
        <taxon>Glomeraceae</taxon>
        <taxon>Glomus</taxon>
    </lineage>
</organism>
<dbReference type="Proteomes" id="UP000265703">
    <property type="component" value="Unassembled WGS sequence"/>
</dbReference>
<reference evidence="1 2" key="1">
    <citation type="submission" date="2018-06" db="EMBL/GenBank/DDBJ databases">
        <title>Comparative genomics reveals the genomic features of Rhizophagus irregularis, R. cerebriforme, R. diaphanum and Gigaspora rosea, and their symbiotic lifestyle signature.</title>
        <authorList>
            <person name="Morin E."/>
            <person name="San Clemente H."/>
            <person name="Chen E.C.H."/>
            <person name="De La Providencia I."/>
            <person name="Hainaut M."/>
            <person name="Kuo A."/>
            <person name="Kohler A."/>
            <person name="Murat C."/>
            <person name="Tang N."/>
            <person name="Roy S."/>
            <person name="Loubradou J."/>
            <person name="Henrissat B."/>
            <person name="Grigoriev I.V."/>
            <person name="Corradi N."/>
            <person name="Roux C."/>
            <person name="Martin F.M."/>
        </authorList>
    </citation>
    <scope>NUCLEOTIDE SEQUENCE [LARGE SCALE GENOMIC DNA]</scope>
    <source>
        <strain evidence="1 2">DAOM 227022</strain>
    </source>
</reference>
<keyword evidence="2" id="KW-1185">Reference proteome</keyword>